<dbReference type="PANTHER" id="PTHR11474">
    <property type="entry name" value="TYROSINASE FAMILY MEMBER"/>
    <property type="match status" value="1"/>
</dbReference>
<feature type="domain" description="ShKT" evidence="4">
    <location>
        <begin position="585"/>
        <end position="620"/>
    </location>
</feature>
<evidence type="ECO:0000256" key="2">
    <source>
        <dbReference type="PROSITE-ProRule" id="PRU01005"/>
    </source>
</evidence>
<feature type="signal peptide" evidence="3">
    <location>
        <begin position="1"/>
        <end position="22"/>
    </location>
</feature>
<evidence type="ECO:0000313" key="5">
    <source>
        <dbReference type="EnsemblMetazoa" id="CJA03181b.1"/>
    </source>
</evidence>
<dbReference type="EnsemblMetazoa" id="CJA03181b.1">
    <property type="protein sequence ID" value="CJA03181b.1"/>
    <property type="gene ID" value="WBGene00122385"/>
</dbReference>
<dbReference type="InterPro" id="IPR008922">
    <property type="entry name" value="Di-copper_centre_dom_sf"/>
</dbReference>
<evidence type="ECO:0000256" key="3">
    <source>
        <dbReference type="SAM" id="SignalP"/>
    </source>
</evidence>
<dbReference type="Proteomes" id="UP000005237">
    <property type="component" value="Unassembled WGS sequence"/>
</dbReference>
<reference evidence="5" key="2">
    <citation type="submission" date="2022-06" db="UniProtKB">
        <authorList>
            <consortium name="EnsemblMetazoa"/>
        </authorList>
    </citation>
    <scope>IDENTIFICATION</scope>
    <source>
        <strain evidence="5">DF5081</strain>
    </source>
</reference>
<dbReference type="GO" id="GO:0043066">
    <property type="term" value="P:negative regulation of apoptotic process"/>
    <property type="evidence" value="ECO:0007669"/>
    <property type="project" value="EnsemblMetazoa"/>
</dbReference>
<dbReference type="InterPro" id="IPR002227">
    <property type="entry name" value="Tyrosinase_Cu-bd"/>
</dbReference>
<dbReference type="AlphaFoldDB" id="A0A8R1HKF6"/>
<keyword evidence="3" id="KW-0732">Signal</keyword>
<dbReference type="SMART" id="SM00254">
    <property type="entry name" value="ShKT"/>
    <property type="match status" value="2"/>
</dbReference>
<dbReference type="Gene3D" id="1.10.10.1940">
    <property type="match status" value="1"/>
</dbReference>
<keyword evidence="1" id="KW-0479">Metal-binding</keyword>
<keyword evidence="6" id="KW-1185">Reference proteome</keyword>
<organism evidence="5 6">
    <name type="scientific">Caenorhabditis japonica</name>
    <dbReference type="NCBI Taxonomy" id="281687"/>
    <lineage>
        <taxon>Eukaryota</taxon>
        <taxon>Metazoa</taxon>
        <taxon>Ecdysozoa</taxon>
        <taxon>Nematoda</taxon>
        <taxon>Chromadorea</taxon>
        <taxon>Rhabditida</taxon>
        <taxon>Rhabditina</taxon>
        <taxon>Rhabditomorpha</taxon>
        <taxon>Rhabditoidea</taxon>
        <taxon>Rhabditidae</taxon>
        <taxon>Peloderinae</taxon>
        <taxon>Caenorhabditis</taxon>
    </lineage>
</organism>
<dbReference type="PRINTS" id="PR00092">
    <property type="entry name" value="TYROSINASE"/>
</dbReference>
<name>A0A8R1HKF6_CAEJA</name>
<accession>A0A8R1HKF6</accession>
<dbReference type="InterPro" id="IPR050316">
    <property type="entry name" value="Tyrosinase/Hemocyanin"/>
</dbReference>
<protein>
    <recommendedName>
        <fullName evidence="4">ShKT domain-containing protein</fullName>
    </recommendedName>
</protein>
<dbReference type="InterPro" id="IPR003582">
    <property type="entry name" value="ShKT_dom"/>
</dbReference>
<keyword evidence="2" id="KW-1015">Disulfide bond</keyword>
<dbReference type="PROSITE" id="PS00497">
    <property type="entry name" value="TYROSINASE_1"/>
    <property type="match status" value="1"/>
</dbReference>
<proteinExistence type="predicted"/>
<feature type="domain" description="ShKT" evidence="4">
    <location>
        <begin position="541"/>
        <end position="575"/>
    </location>
</feature>
<evidence type="ECO:0000256" key="1">
    <source>
        <dbReference type="ARBA" id="ARBA00022723"/>
    </source>
</evidence>
<dbReference type="PANTHER" id="PTHR11474:SF84">
    <property type="entry name" value="SHKT DOMAIN-CONTAINING PROTEIN"/>
    <property type="match status" value="1"/>
</dbReference>
<comment type="caution">
    <text evidence="2">Lacks conserved residue(s) required for the propagation of feature annotation.</text>
</comment>
<dbReference type="Pfam" id="PF01549">
    <property type="entry name" value="ShK"/>
    <property type="match status" value="2"/>
</dbReference>
<feature type="chain" id="PRO_5035906264" description="ShKT domain-containing protein" evidence="3">
    <location>
        <begin position="23"/>
        <end position="681"/>
    </location>
</feature>
<dbReference type="SUPFAM" id="SSF48056">
    <property type="entry name" value="Di-copper centre-containing domain"/>
    <property type="match status" value="1"/>
</dbReference>
<dbReference type="Gene3D" id="1.10.1280.10">
    <property type="entry name" value="Di-copper center containing domain from catechol oxidase"/>
    <property type="match status" value="1"/>
</dbReference>
<dbReference type="GO" id="GO:0016491">
    <property type="term" value="F:oxidoreductase activity"/>
    <property type="evidence" value="ECO:0007669"/>
    <property type="project" value="InterPro"/>
</dbReference>
<dbReference type="PROSITE" id="PS51670">
    <property type="entry name" value="SHKT"/>
    <property type="match status" value="2"/>
</dbReference>
<dbReference type="Pfam" id="PF00264">
    <property type="entry name" value="Tyrosinase"/>
    <property type="match status" value="1"/>
</dbReference>
<sequence>MRWTPILALLCTTIMLTTITSAAKSTTKNDGGHVVRGKPMARKAVPMKDKNIHRLNNKRWREPPRDCSDAPKHLKATCLMIRRMDLATRRRLARQSVRQTRPNQVPNWLQPIPVPANARGQAAYHPYDCMTLLCLCPFFNGRNVNGQCVLSNGVVLQMSWRKEYRMMTDAERNRWHNALNTLKRNGEYDRLSRQHLEVGVGSGAHSGPGFLPWHREYLKRVEIALRMVDPLVFIPYWDSVMDSYLPDPRDSIMFSDMFAGGTDFYGNVISGPFAYWRTIEGRSTILRNLGNEGQLFNENQVNNIVAQNTIENTLAYTAPQPGCPYPNNYGAIEYSHSNIHLWIGGDMKPPSTSANEPVFFMHHSFVDYLWELWRQLQQPRWLREQAYSADHPTCANWQHFSYAPMRPFPYLVNRDGLSNSYTDQMYRYAPRATCSHQNPNCGSPYLFCDTRGYPHCVSKIRFNGNCRGFENYDSCYNSRCWWGRCVIANFAARMKGARTQSNSSTIDLDQFSVTVNETKVERVPLVKRITVKMTAPLFIDCYNRMPCCDSWAKNGGCQREVEFMSQYCQASCNACTPSYNTTDSCADRHVNCAPWKKDNMCNGKSADFMSENCRQSCGKCSLTRDSQCYSNGKIIPIPVDQHLRESISESLMSEVTNRIKKIQSQSATKLDLDQAKKVRQN</sequence>
<dbReference type="GO" id="GO:0046872">
    <property type="term" value="F:metal ion binding"/>
    <property type="evidence" value="ECO:0007669"/>
    <property type="project" value="UniProtKB-KW"/>
</dbReference>
<reference evidence="6" key="1">
    <citation type="submission" date="2010-08" db="EMBL/GenBank/DDBJ databases">
        <authorList>
            <consortium name="Caenorhabditis japonica Sequencing Consortium"/>
            <person name="Wilson R.K."/>
        </authorList>
    </citation>
    <scope>NUCLEOTIDE SEQUENCE [LARGE SCALE GENOMIC DNA]</scope>
    <source>
        <strain evidence="6">DF5081</strain>
    </source>
</reference>
<feature type="disulfide bond" evidence="2">
    <location>
        <begin position="541"/>
        <end position="575"/>
    </location>
</feature>
<dbReference type="GO" id="GO:0004167">
    <property type="term" value="F:dopachrome isomerase activity"/>
    <property type="evidence" value="ECO:0007669"/>
    <property type="project" value="EnsemblMetazoa"/>
</dbReference>
<evidence type="ECO:0000313" key="6">
    <source>
        <dbReference type="Proteomes" id="UP000005237"/>
    </source>
</evidence>
<evidence type="ECO:0000259" key="4">
    <source>
        <dbReference type="PROSITE" id="PS51670"/>
    </source>
</evidence>